<evidence type="ECO:0000313" key="3">
    <source>
        <dbReference type="Proteomes" id="UP000550729"/>
    </source>
</evidence>
<dbReference type="InterPro" id="IPR012312">
    <property type="entry name" value="Hemerythrin-like"/>
</dbReference>
<dbReference type="InterPro" id="IPR053206">
    <property type="entry name" value="Dimeric_xanthone_biosynth"/>
</dbReference>
<proteinExistence type="predicted"/>
<protein>
    <submittedName>
        <fullName evidence="2">Hemerythrin domain-containing protein</fullName>
    </submittedName>
</protein>
<comment type="caution">
    <text evidence="2">The sequence shown here is derived from an EMBL/GenBank/DDBJ whole genome shotgun (WGS) entry which is preliminary data.</text>
</comment>
<dbReference type="PANTHER" id="PTHR38048:SF2">
    <property type="entry name" value="HEMERYTHRIN-LIKE DOMAIN-CONTAINING PROTEIN"/>
    <property type="match status" value="1"/>
</dbReference>
<gene>
    <name evidence="2" type="ORF">HH308_10030</name>
</gene>
<dbReference type="CDD" id="cd12108">
    <property type="entry name" value="Hr-like"/>
    <property type="match status" value="1"/>
</dbReference>
<sequence>MTTTAHRVQLMLPGQAAAPDGPVDPFMMYLMHHAFRRDLDSFSKAVAQTPLDDRATWQALEQRWIAFSEALHHHHSAEDAVLWPHLIDHTPPAQAAVLHAMSAEHSEIDPLLDACGTGFAQLAHGPDGAARERLTSVVAATRDCLSEHLAHEETGAMALVQDSLTHEQWLALEKQFSTGVKPTAIFVMVPWLLKGLDADDRKAALARVPFVMTVIATAMQPWFTRAERRAFRYGDA</sequence>
<dbReference type="EMBL" id="JABBNB010000008">
    <property type="protein sequence ID" value="NMO01550.1"/>
    <property type="molecule type" value="Genomic_DNA"/>
</dbReference>
<dbReference type="PANTHER" id="PTHR38048">
    <property type="entry name" value="EXPRESSED PROTEIN"/>
    <property type="match status" value="1"/>
</dbReference>
<dbReference type="Pfam" id="PF01814">
    <property type="entry name" value="Hemerythrin"/>
    <property type="match status" value="1"/>
</dbReference>
<evidence type="ECO:0000259" key="1">
    <source>
        <dbReference type="Pfam" id="PF01814"/>
    </source>
</evidence>
<organism evidence="2 3">
    <name type="scientific">Gordonia asplenii</name>
    <dbReference type="NCBI Taxonomy" id="2725283"/>
    <lineage>
        <taxon>Bacteria</taxon>
        <taxon>Bacillati</taxon>
        <taxon>Actinomycetota</taxon>
        <taxon>Actinomycetes</taxon>
        <taxon>Mycobacteriales</taxon>
        <taxon>Gordoniaceae</taxon>
        <taxon>Gordonia</taxon>
    </lineage>
</organism>
<keyword evidence="3" id="KW-1185">Reference proteome</keyword>
<dbReference type="AlphaFoldDB" id="A0A848KSY2"/>
<feature type="domain" description="Hemerythrin-like" evidence="1">
    <location>
        <begin position="28"/>
        <end position="156"/>
    </location>
</feature>
<dbReference type="Gene3D" id="1.20.120.520">
    <property type="entry name" value="nmb1532 protein domain like"/>
    <property type="match status" value="1"/>
</dbReference>
<reference evidence="2 3" key="1">
    <citation type="submission" date="2020-04" db="EMBL/GenBank/DDBJ databases">
        <title>Gordonia sp. nov. TBRC 11910.</title>
        <authorList>
            <person name="Suriyachadkun C."/>
        </authorList>
    </citation>
    <scope>NUCLEOTIDE SEQUENCE [LARGE SCALE GENOMIC DNA]</scope>
    <source>
        <strain evidence="2 3">TBRC 11910</strain>
    </source>
</reference>
<dbReference type="Proteomes" id="UP000550729">
    <property type="component" value="Unassembled WGS sequence"/>
</dbReference>
<evidence type="ECO:0000313" key="2">
    <source>
        <dbReference type="EMBL" id="NMO01550.1"/>
    </source>
</evidence>
<accession>A0A848KSY2</accession>
<name>A0A848KSY2_9ACTN</name>
<dbReference type="RefSeq" id="WP_170194053.1">
    <property type="nucleotide sequence ID" value="NZ_JABBNB010000008.1"/>
</dbReference>